<name>A0A7X2YY07_9BACL</name>
<evidence type="ECO:0000313" key="2">
    <source>
        <dbReference type="Proteomes" id="UP000447876"/>
    </source>
</evidence>
<comment type="caution">
    <text evidence="1">The sequence shown here is derived from an EMBL/GenBank/DDBJ whole genome shotgun (WGS) entry which is preliminary data.</text>
</comment>
<dbReference type="Pfam" id="PF08812">
    <property type="entry name" value="YtxC"/>
    <property type="match status" value="1"/>
</dbReference>
<gene>
    <name evidence="1" type="ORF">GNP95_02590</name>
</gene>
<dbReference type="InterPro" id="IPR014199">
    <property type="entry name" value="Spore_YtxC"/>
</dbReference>
<reference evidence="1 2" key="1">
    <citation type="submission" date="2019-11" db="EMBL/GenBank/DDBJ databases">
        <title>Draft genome sequences of five Paenibacillus species of dairy origin.</title>
        <authorList>
            <person name="Olajide A.M."/>
            <person name="Chen S."/>
            <person name="Lapointe G."/>
        </authorList>
    </citation>
    <scope>NUCLEOTIDE SEQUENCE [LARGE SCALE GENOMIC DNA]</scope>
    <source>
        <strain evidence="1 2">12CR55</strain>
    </source>
</reference>
<organism evidence="1 2">
    <name type="scientific">Paenibacillus woosongensis</name>
    <dbReference type="NCBI Taxonomy" id="307580"/>
    <lineage>
        <taxon>Bacteria</taxon>
        <taxon>Bacillati</taxon>
        <taxon>Bacillota</taxon>
        <taxon>Bacilli</taxon>
        <taxon>Bacillales</taxon>
        <taxon>Paenibacillaceae</taxon>
        <taxon>Paenibacillus</taxon>
    </lineage>
</organism>
<evidence type="ECO:0000313" key="1">
    <source>
        <dbReference type="EMBL" id="MUG43897.1"/>
    </source>
</evidence>
<dbReference type="EMBL" id="WNZW01000001">
    <property type="protein sequence ID" value="MUG43897.1"/>
    <property type="molecule type" value="Genomic_DNA"/>
</dbReference>
<dbReference type="OrthoDB" id="2986513at2"/>
<accession>A0A7X2YY07</accession>
<dbReference type="Proteomes" id="UP000447876">
    <property type="component" value="Unassembled WGS sequence"/>
</dbReference>
<proteinExistence type="predicted"/>
<protein>
    <submittedName>
        <fullName evidence="1">Sporulation protein</fullName>
    </submittedName>
</protein>
<dbReference type="AlphaFoldDB" id="A0A7X2YY07"/>
<dbReference type="RefSeq" id="WP_155609338.1">
    <property type="nucleotide sequence ID" value="NZ_WNZW01000001.1"/>
</dbReference>
<sequence>MDFFTISTNVASAASASQFAEYMQRLTKGLHKGSISSGFVYMPEHARAEWSISLKPRKGSQSVWSKINLELANAVAEYVVDVKEPGIVRKILTKDYELDESEKQAIEAIYRRFLTAEEGQAEARNARIMLVEAAFLQMLEQQEALDLDGFITFRLKDYGLKLREIIDYAVEEFLLDKQYEDFIALLQYFVYFQEPLTPFIHVMHKQGSEFVILNEGLNQIEVSSGDVVMRLADQELQMENMIVSTLISLSPERILLHTCEPEALAIKTIRQIFGDRVELCLRCPQCKDFLQETRQRDQVK</sequence>